<dbReference type="InterPro" id="IPR050205">
    <property type="entry name" value="CDPK_Ser/Thr_kinases"/>
</dbReference>
<feature type="compositionally biased region" description="Polar residues" evidence="9">
    <location>
        <begin position="1"/>
        <end position="11"/>
    </location>
</feature>
<organism evidence="12">
    <name type="scientific">Amphora coffeiformis</name>
    <dbReference type="NCBI Taxonomy" id="265554"/>
    <lineage>
        <taxon>Eukaryota</taxon>
        <taxon>Sar</taxon>
        <taxon>Stramenopiles</taxon>
        <taxon>Ochrophyta</taxon>
        <taxon>Bacillariophyta</taxon>
        <taxon>Bacillariophyceae</taxon>
        <taxon>Bacillariophycidae</taxon>
        <taxon>Thalassiophysales</taxon>
        <taxon>Catenulaceae</taxon>
        <taxon>Amphora</taxon>
    </lineage>
</organism>
<evidence type="ECO:0000256" key="5">
    <source>
        <dbReference type="ARBA" id="ARBA00022777"/>
    </source>
</evidence>
<dbReference type="FunFam" id="1.10.238.10:FF:000001">
    <property type="entry name" value="Calmodulin 1"/>
    <property type="match status" value="1"/>
</dbReference>
<dbReference type="Pfam" id="PF00069">
    <property type="entry name" value="Pkinase"/>
    <property type="match status" value="1"/>
</dbReference>
<dbReference type="GO" id="GO:0004674">
    <property type="term" value="F:protein serine/threonine kinase activity"/>
    <property type="evidence" value="ECO:0007669"/>
    <property type="project" value="UniProtKB-KW"/>
</dbReference>
<evidence type="ECO:0000256" key="3">
    <source>
        <dbReference type="ARBA" id="ARBA00022679"/>
    </source>
</evidence>
<feature type="domain" description="EF-hand" evidence="11">
    <location>
        <begin position="390"/>
        <end position="425"/>
    </location>
</feature>
<keyword evidence="3" id="KW-0808">Transferase</keyword>
<feature type="region of interest" description="Disordered" evidence="9">
    <location>
        <begin position="1"/>
        <end position="38"/>
    </location>
</feature>
<dbReference type="SMART" id="SM00220">
    <property type="entry name" value="S_TKc"/>
    <property type="match status" value="1"/>
</dbReference>
<dbReference type="Gene3D" id="1.10.510.10">
    <property type="entry name" value="Transferase(Phosphotransferase) domain 1"/>
    <property type="match status" value="1"/>
</dbReference>
<accession>A0A7S3LBE0</accession>
<evidence type="ECO:0000259" key="10">
    <source>
        <dbReference type="PROSITE" id="PS50011"/>
    </source>
</evidence>
<protein>
    <recommendedName>
        <fullName evidence="13">Calmodulin</fullName>
    </recommendedName>
</protein>
<comment type="cofactor">
    <cofactor evidence="1">
        <name>Mg(2+)</name>
        <dbReference type="ChEBI" id="CHEBI:18420"/>
    </cofactor>
</comment>
<keyword evidence="7" id="KW-0067">ATP-binding</keyword>
<keyword evidence="4" id="KW-0547">Nucleotide-binding</keyword>
<name>A0A7S3LBE0_9STRA</name>
<dbReference type="InterPro" id="IPR011992">
    <property type="entry name" value="EF-hand-dom_pair"/>
</dbReference>
<dbReference type="InterPro" id="IPR011009">
    <property type="entry name" value="Kinase-like_dom_sf"/>
</dbReference>
<dbReference type="PROSITE" id="PS00108">
    <property type="entry name" value="PROTEIN_KINASE_ST"/>
    <property type="match status" value="1"/>
</dbReference>
<feature type="domain" description="EF-hand" evidence="11">
    <location>
        <begin position="497"/>
        <end position="532"/>
    </location>
</feature>
<evidence type="ECO:0008006" key="13">
    <source>
        <dbReference type="Google" id="ProtNLM"/>
    </source>
</evidence>
<dbReference type="PROSITE" id="PS50011">
    <property type="entry name" value="PROTEIN_KINASE_DOM"/>
    <property type="match status" value="1"/>
</dbReference>
<dbReference type="SMART" id="SM00054">
    <property type="entry name" value="EFh"/>
    <property type="match status" value="3"/>
</dbReference>
<sequence length="542" mass="60731">MGCASSSTASNEAKKVPSSKPSSETIRQRRKEQMYKTGSLSQNLVHQEHGPTAVLKERYEVVRQLGVGSMGTVAAVRVKPRQPSTVQQQSQASAISSATDGRLFALKTIRGNRISREFLKELQNEIESIRRMDHPNVVKFHEVLYFPPKGIAILMDFLSGGDLHARKPYTEVQAAAIMKQVLRALNYIHGQNFVHLDIKFENIMFVNKEPTSPVKIIDFGFAQRLDPTDTKEVQHKQLGTFDTMSPEVFSGNYTTKADLWSAGVVAYELICGNKPFTAMSPMGVIAKIAKGTYTLTDYSWKEKSVEAKQFVKALLTRNPDHRPSAKEALESKWFDVCLHEKQGQNSDLNDIDTLAQPLDNQICNTLKLFGRAPILKRIGLLLIAHKTFPEEVIQLRQQFERFDVDGTGVITVQEFKKALRAMGGTTGCDQNEFGECYQCMDTYGNGVVAYTEFLAALLERHMNITEDRIADAFEHIDISNTGSITKEDLRLLLGKDFSDDYANEIINQMDLDHSGQISFEEFLTAFRANQVGLGQMTKVIEG</sequence>
<dbReference type="GO" id="GO:0005524">
    <property type="term" value="F:ATP binding"/>
    <property type="evidence" value="ECO:0007669"/>
    <property type="project" value="UniProtKB-KW"/>
</dbReference>
<dbReference type="GO" id="GO:0005509">
    <property type="term" value="F:calcium ion binding"/>
    <property type="evidence" value="ECO:0007669"/>
    <property type="project" value="InterPro"/>
</dbReference>
<keyword evidence="2" id="KW-0723">Serine/threonine-protein kinase</keyword>
<keyword evidence="6" id="KW-0106">Calcium</keyword>
<evidence type="ECO:0000256" key="2">
    <source>
        <dbReference type="ARBA" id="ARBA00022527"/>
    </source>
</evidence>
<gene>
    <name evidence="12" type="ORF">ACOF00016_LOCUS13481</name>
</gene>
<dbReference type="AlphaFoldDB" id="A0A7S3LBE0"/>
<evidence type="ECO:0000313" key="12">
    <source>
        <dbReference type="EMBL" id="CAE0416423.1"/>
    </source>
</evidence>
<dbReference type="EMBL" id="HBIM01017505">
    <property type="protein sequence ID" value="CAE0416423.1"/>
    <property type="molecule type" value="Transcribed_RNA"/>
</dbReference>
<dbReference type="InterPro" id="IPR002048">
    <property type="entry name" value="EF_hand_dom"/>
</dbReference>
<comment type="similarity">
    <text evidence="8">Belongs to the protein kinase superfamily. Ser/Thr protein kinase family. CDPK subfamily.</text>
</comment>
<feature type="domain" description="Protein kinase" evidence="10">
    <location>
        <begin position="59"/>
        <end position="334"/>
    </location>
</feature>
<dbReference type="PROSITE" id="PS50222">
    <property type="entry name" value="EF_HAND_2"/>
    <property type="match status" value="2"/>
</dbReference>
<evidence type="ECO:0000256" key="6">
    <source>
        <dbReference type="ARBA" id="ARBA00022837"/>
    </source>
</evidence>
<dbReference type="PROSITE" id="PS00018">
    <property type="entry name" value="EF_HAND_1"/>
    <property type="match status" value="2"/>
</dbReference>
<dbReference type="InterPro" id="IPR000719">
    <property type="entry name" value="Prot_kinase_dom"/>
</dbReference>
<evidence type="ECO:0000256" key="7">
    <source>
        <dbReference type="ARBA" id="ARBA00022840"/>
    </source>
</evidence>
<proteinExistence type="inferred from homology"/>
<evidence type="ECO:0000256" key="4">
    <source>
        <dbReference type="ARBA" id="ARBA00022741"/>
    </source>
</evidence>
<dbReference type="InterPro" id="IPR008271">
    <property type="entry name" value="Ser/Thr_kinase_AS"/>
</dbReference>
<evidence type="ECO:0000259" key="11">
    <source>
        <dbReference type="PROSITE" id="PS50222"/>
    </source>
</evidence>
<dbReference type="Gene3D" id="1.10.238.10">
    <property type="entry name" value="EF-hand"/>
    <property type="match status" value="1"/>
</dbReference>
<dbReference type="CDD" id="cd00051">
    <property type="entry name" value="EFh"/>
    <property type="match status" value="1"/>
</dbReference>
<dbReference type="InterPro" id="IPR018247">
    <property type="entry name" value="EF_Hand_1_Ca_BS"/>
</dbReference>
<dbReference type="SUPFAM" id="SSF47473">
    <property type="entry name" value="EF-hand"/>
    <property type="match status" value="1"/>
</dbReference>
<evidence type="ECO:0000256" key="8">
    <source>
        <dbReference type="ARBA" id="ARBA00024334"/>
    </source>
</evidence>
<reference evidence="12" key="1">
    <citation type="submission" date="2021-01" db="EMBL/GenBank/DDBJ databases">
        <authorList>
            <person name="Corre E."/>
            <person name="Pelletier E."/>
            <person name="Niang G."/>
            <person name="Scheremetjew M."/>
            <person name="Finn R."/>
            <person name="Kale V."/>
            <person name="Holt S."/>
            <person name="Cochrane G."/>
            <person name="Meng A."/>
            <person name="Brown T."/>
            <person name="Cohen L."/>
        </authorList>
    </citation>
    <scope>NUCLEOTIDE SEQUENCE</scope>
    <source>
        <strain evidence="12">CCMP127</strain>
    </source>
</reference>
<keyword evidence="5" id="KW-0418">Kinase</keyword>
<evidence type="ECO:0000256" key="9">
    <source>
        <dbReference type="SAM" id="MobiDB-lite"/>
    </source>
</evidence>
<dbReference type="PANTHER" id="PTHR24349">
    <property type="entry name" value="SERINE/THREONINE-PROTEIN KINASE"/>
    <property type="match status" value="1"/>
</dbReference>
<dbReference type="SUPFAM" id="SSF56112">
    <property type="entry name" value="Protein kinase-like (PK-like)"/>
    <property type="match status" value="1"/>
</dbReference>
<dbReference type="Pfam" id="PF13499">
    <property type="entry name" value="EF-hand_7"/>
    <property type="match status" value="2"/>
</dbReference>
<dbReference type="Gene3D" id="3.30.200.20">
    <property type="entry name" value="Phosphorylase Kinase, domain 1"/>
    <property type="match status" value="1"/>
</dbReference>
<evidence type="ECO:0000256" key="1">
    <source>
        <dbReference type="ARBA" id="ARBA00001946"/>
    </source>
</evidence>